<evidence type="ECO:0000313" key="2">
    <source>
        <dbReference type="EMBL" id="MBC5639336.1"/>
    </source>
</evidence>
<evidence type="ECO:0000313" key="3">
    <source>
        <dbReference type="Proteomes" id="UP000662088"/>
    </source>
</evidence>
<organism evidence="2 3">
    <name type="scientific">Clostridium lentum</name>
    <dbReference type="NCBI Taxonomy" id="2763037"/>
    <lineage>
        <taxon>Bacteria</taxon>
        <taxon>Bacillati</taxon>
        <taxon>Bacillota</taxon>
        <taxon>Clostridia</taxon>
        <taxon>Eubacteriales</taxon>
        <taxon>Clostridiaceae</taxon>
        <taxon>Clostridium</taxon>
    </lineage>
</organism>
<keyword evidence="1" id="KW-0472">Membrane</keyword>
<dbReference type="AlphaFoldDB" id="A0A8I0A896"/>
<accession>A0A8I0A896</accession>
<name>A0A8I0A896_9CLOT</name>
<keyword evidence="1" id="KW-1133">Transmembrane helix</keyword>
<reference evidence="2" key="1">
    <citation type="submission" date="2020-08" db="EMBL/GenBank/DDBJ databases">
        <title>Genome public.</title>
        <authorList>
            <person name="Liu C."/>
            <person name="Sun Q."/>
        </authorList>
    </citation>
    <scope>NUCLEOTIDE SEQUENCE</scope>
    <source>
        <strain evidence="2">NSJ-42</strain>
    </source>
</reference>
<proteinExistence type="predicted"/>
<comment type="caution">
    <text evidence="2">The sequence shown here is derived from an EMBL/GenBank/DDBJ whole genome shotgun (WGS) entry which is preliminary data.</text>
</comment>
<protein>
    <recommendedName>
        <fullName evidence="4">RDD family protein</fullName>
    </recommendedName>
</protein>
<keyword evidence="3" id="KW-1185">Reference proteome</keyword>
<evidence type="ECO:0008006" key="4">
    <source>
        <dbReference type="Google" id="ProtNLM"/>
    </source>
</evidence>
<keyword evidence="1" id="KW-0812">Transmembrane</keyword>
<evidence type="ECO:0000256" key="1">
    <source>
        <dbReference type="SAM" id="Phobius"/>
    </source>
</evidence>
<gene>
    <name evidence="2" type="ORF">H8R92_02595</name>
</gene>
<dbReference type="Proteomes" id="UP000662088">
    <property type="component" value="Unassembled WGS sequence"/>
</dbReference>
<dbReference type="RefSeq" id="WP_022211803.1">
    <property type="nucleotide sequence ID" value="NZ_JACOOQ010000003.1"/>
</dbReference>
<dbReference type="EMBL" id="JACOOQ010000003">
    <property type="protein sequence ID" value="MBC5639336.1"/>
    <property type="molecule type" value="Genomic_DNA"/>
</dbReference>
<feature type="transmembrane region" description="Helical" evidence="1">
    <location>
        <begin position="78"/>
        <end position="95"/>
    </location>
</feature>
<sequence length="111" mass="12682">MNNKDEFENLEENIEEGISEEIVVDTVLKEDGKVIRFIKNILSGIVDQIVAVVIALILYLAISLIFKVAGYKIVMREEMFLIVFIVSNVLYYPLVQEFLGGKTLGRKFVLR</sequence>
<feature type="transmembrane region" description="Helical" evidence="1">
    <location>
        <begin position="45"/>
        <end position="66"/>
    </location>
</feature>